<dbReference type="NCBIfam" id="TIGR00125">
    <property type="entry name" value="cyt_tran_rel"/>
    <property type="match status" value="1"/>
</dbReference>
<comment type="subcellular location">
    <subcellularLocation>
        <location evidence="8">Cytoplasm</location>
    </subcellularLocation>
</comment>
<dbReference type="AlphaFoldDB" id="A0A7G1QAZ3"/>
<dbReference type="UniPathway" id="UPA00028">
    <property type="reaction ID" value="UER00005"/>
</dbReference>
<dbReference type="Gene3D" id="3.40.50.620">
    <property type="entry name" value="HUPs"/>
    <property type="match status" value="1"/>
</dbReference>
<gene>
    <name evidence="8 9" type="primary">panC</name>
    <name evidence="9" type="ORF">NSCAC_1131</name>
</gene>
<evidence type="ECO:0000256" key="6">
    <source>
        <dbReference type="ARBA" id="ARBA00022840"/>
    </source>
</evidence>
<evidence type="ECO:0000256" key="2">
    <source>
        <dbReference type="ARBA" id="ARBA00009256"/>
    </source>
</evidence>
<dbReference type="KEGG" id="ntg:NSCAC_1131"/>
<evidence type="ECO:0000313" key="9">
    <source>
        <dbReference type="EMBL" id="CAB1276356.1"/>
    </source>
</evidence>
<dbReference type="RefSeq" id="WP_197743852.1">
    <property type="nucleotide sequence ID" value="NZ_LR778175.1"/>
</dbReference>
<feature type="active site" description="Proton donor" evidence="8">
    <location>
        <position position="37"/>
    </location>
</feature>
<dbReference type="NCBIfam" id="TIGR00018">
    <property type="entry name" value="panC"/>
    <property type="match status" value="1"/>
</dbReference>
<keyword evidence="3 8" id="KW-0436">Ligase</keyword>
<comment type="catalytic activity">
    <reaction evidence="7 8">
        <text>(R)-pantoate + beta-alanine + ATP = (R)-pantothenate + AMP + diphosphate + H(+)</text>
        <dbReference type="Rhea" id="RHEA:10912"/>
        <dbReference type="ChEBI" id="CHEBI:15378"/>
        <dbReference type="ChEBI" id="CHEBI:15980"/>
        <dbReference type="ChEBI" id="CHEBI:29032"/>
        <dbReference type="ChEBI" id="CHEBI:30616"/>
        <dbReference type="ChEBI" id="CHEBI:33019"/>
        <dbReference type="ChEBI" id="CHEBI:57966"/>
        <dbReference type="ChEBI" id="CHEBI:456215"/>
        <dbReference type="EC" id="6.3.2.1"/>
    </reaction>
</comment>
<evidence type="ECO:0000256" key="8">
    <source>
        <dbReference type="HAMAP-Rule" id="MF_00158"/>
    </source>
</evidence>
<dbReference type="GO" id="GO:0005829">
    <property type="term" value="C:cytosol"/>
    <property type="evidence" value="ECO:0007669"/>
    <property type="project" value="TreeGrafter"/>
</dbReference>
<comment type="pathway">
    <text evidence="1 8">Cofactor biosynthesis; (R)-pantothenate biosynthesis; (R)-pantothenate from (R)-pantoate and beta-alanine: step 1/1.</text>
</comment>
<keyword evidence="6 8" id="KW-0067">ATP-binding</keyword>
<keyword evidence="10" id="KW-1185">Reference proteome</keyword>
<keyword evidence="4 8" id="KW-0566">Pantothenate biosynthesis</keyword>
<feature type="binding site" evidence="8">
    <location>
        <position position="61"/>
    </location>
    <ligand>
        <name>(R)-pantoate</name>
        <dbReference type="ChEBI" id="CHEBI:15980"/>
    </ligand>
</feature>
<feature type="binding site" evidence="8">
    <location>
        <position position="155"/>
    </location>
    <ligand>
        <name>(R)-pantoate</name>
        <dbReference type="ChEBI" id="CHEBI:15980"/>
    </ligand>
</feature>
<feature type="binding site" evidence="8">
    <location>
        <begin position="149"/>
        <end position="152"/>
    </location>
    <ligand>
        <name>ATP</name>
        <dbReference type="ChEBI" id="CHEBI:30616"/>
    </ligand>
</feature>
<feature type="binding site" evidence="8">
    <location>
        <position position="178"/>
    </location>
    <ligand>
        <name>ATP</name>
        <dbReference type="ChEBI" id="CHEBI:30616"/>
    </ligand>
</feature>
<dbReference type="EC" id="6.3.2.1" evidence="8"/>
<dbReference type="PANTHER" id="PTHR21299">
    <property type="entry name" value="CYTIDYLATE KINASE/PANTOATE-BETA-ALANINE LIGASE"/>
    <property type="match status" value="1"/>
</dbReference>
<comment type="function">
    <text evidence="8">Catalyzes the condensation of pantoate with beta-alanine in an ATP-dependent reaction via a pantoyl-adenylate intermediate.</text>
</comment>
<dbReference type="CDD" id="cd00560">
    <property type="entry name" value="PanC"/>
    <property type="match status" value="1"/>
</dbReference>
<accession>A0A7G1QAZ3</accession>
<comment type="similarity">
    <text evidence="2 8">Belongs to the pantothenate synthetase family.</text>
</comment>
<evidence type="ECO:0000256" key="3">
    <source>
        <dbReference type="ARBA" id="ARBA00022598"/>
    </source>
</evidence>
<feature type="binding site" evidence="8">
    <location>
        <begin position="186"/>
        <end position="189"/>
    </location>
    <ligand>
        <name>ATP</name>
        <dbReference type="ChEBI" id="CHEBI:30616"/>
    </ligand>
</feature>
<dbReference type="InterPro" id="IPR003721">
    <property type="entry name" value="Pantoate_ligase"/>
</dbReference>
<keyword evidence="5 8" id="KW-0547">Nucleotide-binding</keyword>
<dbReference type="InterPro" id="IPR042176">
    <property type="entry name" value="Pantoate_ligase_C"/>
</dbReference>
<organism evidence="9 10">
    <name type="scientific">Candidatus Nitrosacidococcus tergens</name>
    <dbReference type="NCBI Taxonomy" id="553981"/>
    <lineage>
        <taxon>Bacteria</taxon>
        <taxon>Pseudomonadati</taxon>
        <taxon>Pseudomonadota</taxon>
        <taxon>Gammaproteobacteria</taxon>
        <taxon>Chromatiales</taxon>
        <taxon>Chromatiaceae</taxon>
        <taxon>Candidatus Nitrosacidococcus</taxon>
    </lineage>
</organism>
<reference evidence="9 10" key="1">
    <citation type="submission" date="2020-03" db="EMBL/GenBank/DDBJ databases">
        <authorList>
            <person name="Picone N."/>
        </authorList>
    </citation>
    <scope>NUCLEOTIDE SEQUENCE [LARGE SCALE GENOMIC DNA]</scope>
    <source>
        <strain evidence="9">NSCAC1</strain>
    </source>
</reference>
<dbReference type="Proteomes" id="UP000516072">
    <property type="component" value="Chromosome"/>
</dbReference>
<comment type="miscellaneous">
    <text evidence="8">The reaction proceeds by a bi uni uni bi ping pong mechanism.</text>
</comment>
<dbReference type="GO" id="GO:0004592">
    <property type="term" value="F:pantoate-beta-alanine ligase activity"/>
    <property type="evidence" value="ECO:0007669"/>
    <property type="project" value="UniProtKB-UniRule"/>
</dbReference>
<evidence type="ECO:0000313" key="10">
    <source>
        <dbReference type="Proteomes" id="UP000516072"/>
    </source>
</evidence>
<proteinExistence type="inferred from homology"/>
<dbReference type="EMBL" id="LR778175">
    <property type="protein sequence ID" value="CAB1276356.1"/>
    <property type="molecule type" value="Genomic_DNA"/>
</dbReference>
<dbReference type="InterPro" id="IPR014729">
    <property type="entry name" value="Rossmann-like_a/b/a_fold"/>
</dbReference>
<dbReference type="GO" id="GO:0015940">
    <property type="term" value="P:pantothenate biosynthetic process"/>
    <property type="evidence" value="ECO:0007669"/>
    <property type="project" value="UniProtKB-UniRule"/>
</dbReference>
<protein>
    <recommendedName>
        <fullName evidence="8">Pantothenate synthetase</fullName>
        <shortName evidence="8">PS</shortName>
        <ecNumber evidence="8">6.3.2.1</ecNumber>
    </recommendedName>
    <alternativeName>
        <fullName evidence="8">Pantoate--beta-alanine ligase</fullName>
    </alternativeName>
    <alternativeName>
        <fullName evidence="8">Pantoate-activating enzyme</fullName>
    </alternativeName>
</protein>
<evidence type="ECO:0000256" key="1">
    <source>
        <dbReference type="ARBA" id="ARBA00004990"/>
    </source>
</evidence>
<dbReference type="PANTHER" id="PTHR21299:SF1">
    <property type="entry name" value="PANTOATE--BETA-ALANINE LIGASE"/>
    <property type="match status" value="1"/>
</dbReference>
<evidence type="ECO:0000256" key="7">
    <source>
        <dbReference type="ARBA" id="ARBA00048258"/>
    </source>
</evidence>
<feature type="binding site" evidence="8">
    <location>
        <begin position="30"/>
        <end position="37"/>
    </location>
    <ligand>
        <name>ATP</name>
        <dbReference type="ChEBI" id="CHEBI:30616"/>
    </ligand>
</feature>
<dbReference type="HAMAP" id="MF_00158">
    <property type="entry name" value="PanC"/>
    <property type="match status" value="1"/>
</dbReference>
<keyword evidence="8" id="KW-0963">Cytoplasm</keyword>
<dbReference type="SUPFAM" id="SSF52374">
    <property type="entry name" value="Nucleotidylyl transferase"/>
    <property type="match status" value="1"/>
</dbReference>
<dbReference type="InterPro" id="IPR004821">
    <property type="entry name" value="Cyt_trans-like"/>
</dbReference>
<evidence type="ECO:0000256" key="5">
    <source>
        <dbReference type="ARBA" id="ARBA00022741"/>
    </source>
</evidence>
<name>A0A7G1QAZ3_9GAMM</name>
<dbReference type="Pfam" id="PF02569">
    <property type="entry name" value="Pantoate_ligase"/>
    <property type="match status" value="1"/>
</dbReference>
<dbReference type="FunFam" id="3.40.50.620:FF:000013">
    <property type="entry name" value="Pantothenate synthetase"/>
    <property type="match status" value="1"/>
</dbReference>
<sequence>MEIIQTTALMVERVNQWRSTHKKIALIPTMGNLHAGHLALVKNATVLADRVVVSIFVNPLQFNNAKDYECYPRTLENDLKVLAPYNIAAVFAPSISEIYSQSLEQTTQVSVPILSNILEGAYRPRHFQGVTTIIAKLFNITQPKIALFGEKDYQQLLIIRRMVLDLAIPVTIKSISTVRDSNGLALSSRNSYLSDQERTQAPFLFNTLDYITTEIKKRKQSFIHLEQEGYNLLANHGFQPDYVSIKNMNLLDPNKEDRNLIVLGAAYLGKTRLIDNIPIQLG</sequence>
<evidence type="ECO:0000256" key="4">
    <source>
        <dbReference type="ARBA" id="ARBA00022655"/>
    </source>
</evidence>
<comment type="subunit">
    <text evidence="8">Homodimer.</text>
</comment>
<dbReference type="Gene3D" id="3.30.1300.10">
    <property type="entry name" value="Pantoate-beta-alanine ligase, C-terminal domain"/>
    <property type="match status" value="1"/>
</dbReference>
<feature type="binding site" evidence="8">
    <location>
        <position position="61"/>
    </location>
    <ligand>
        <name>beta-alanine</name>
        <dbReference type="ChEBI" id="CHEBI:57966"/>
    </ligand>
</feature>
<dbReference type="GO" id="GO:0005524">
    <property type="term" value="F:ATP binding"/>
    <property type="evidence" value="ECO:0007669"/>
    <property type="project" value="UniProtKB-KW"/>
</dbReference>